<evidence type="ECO:0000256" key="1">
    <source>
        <dbReference type="SAM" id="Phobius"/>
    </source>
</evidence>
<dbReference type="PANTHER" id="PTHR42685:SF18">
    <property type="entry name" value="DIGERANYLGERANYLGLYCEROPHOSPHOLIPID REDUCTASE"/>
    <property type="match status" value="1"/>
</dbReference>
<name>A0A382AY17_9ZZZZ</name>
<keyword evidence="1" id="KW-1133">Transmembrane helix</keyword>
<reference evidence="2" key="1">
    <citation type="submission" date="2018-05" db="EMBL/GenBank/DDBJ databases">
        <authorList>
            <person name="Lanie J.A."/>
            <person name="Ng W.-L."/>
            <person name="Kazmierczak K.M."/>
            <person name="Andrzejewski T.M."/>
            <person name="Davidsen T.M."/>
            <person name="Wayne K.J."/>
            <person name="Tettelin H."/>
            <person name="Glass J.I."/>
            <person name="Rusch D."/>
            <person name="Podicherti R."/>
            <person name="Tsui H.-C.T."/>
            <person name="Winkler M.E."/>
        </authorList>
    </citation>
    <scope>NUCLEOTIDE SEQUENCE</scope>
</reference>
<sequence length="354" mass="40035">MNGVNNIKSVNIAGGGIAGLSSAHLLKRNGYYPIVYEKESNIGKSRHGDYEGIENWIFPTEINSFFGQLGFNFSKIHSFPISKFYVHSKSNKPLLITHPQPFFHMIKRGYKETDLDFQLYNQCKSSGVEFRFGQKAPNNCNIIATGTSKAVAYIKGINFKTDLKDQIHLLLGNKFAPKGYAYLIILDGNATLATAFKKTKTKQKDTINNCKDYFESIGLSIPQGNSFASRGSFSLPFGPNQEPYKVGEAGGYQDYLFGFGIRMSMISGMGAALYILGRKKEAKNVFRILNHKRRLSFINRFLYEKLNDNQMSVIVNKLSKSNDPLSILSGIYGWNTKNILRWIKLKYRFETRPT</sequence>
<dbReference type="AlphaFoldDB" id="A0A382AY17"/>
<feature type="transmembrane region" description="Helical" evidence="1">
    <location>
        <begin position="255"/>
        <end position="277"/>
    </location>
</feature>
<dbReference type="Gene3D" id="3.50.50.60">
    <property type="entry name" value="FAD/NAD(P)-binding domain"/>
    <property type="match status" value="2"/>
</dbReference>
<protein>
    <recommendedName>
        <fullName evidence="3">Amine oxidase domain-containing protein</fullName>
    </recommendedName>
</protein>
<dbReference type="InterPro" id="IPR036188">
    <property type="entry name" value="FAD/NAD-bd_sf"/>
</dbReference>
<accession>A0A382AY17</accession>
<keyword evidence="1" id="KW-0472">Membrane</keyword>
<organism evidence="2">
    <name type="scientific">marine metagenome</name>
    <dbReference type="NCBI Taxonomy" id="408172"/>
    <lineage>
        <taxon>unclassified sequences</taxon>
        <taxon>metagenomes</taxon>
        <taxon>ecological metagenomes</taxon>
    </lineage>
</organism>
<keyword evidence="1" id="KW-0812">Transmembrane</keyword>
<dbReference type="SUPFAM" id="SSF51905">
    <property type="entry name" value="FAD/NAD(P)-binding domain"/>
    <property type="match status" value="1"/>
</dbReference>
<dbReference type="PANTHER" id="PTHR42685">
    <property type="entry name" value="GERANYLGERANYL DIPHOSPHATE REDUCTASE"/>
    <property type="match status" value="1"/>
</dbReference>
<proteinExistence type="predicted"/>
<dbReference type="EMBL" id="UINC01027314">
    <property type="protein sequence ID" value="SVB06349.1"/>
    <property type="molecule type" value="Genomic_DNA"/>
</dbReference>
<evidence type="ECO:0008006" key="3">
    <source>
        <dbReference type="Google" id="ProtNLM"/>
    </source>
</evidence>
<gene>
    <name evidence="2" type="ORF">METZ01_LOCUS159203</name>
</gene>
<evidence type="ECO:0000313" key="2">
    <source>
        <dbReference type="EMBL" id="SVB06349.1"/>
    </source>
</evidence>
<dbReference type="InterPro" id="IPR050407">
    <property type="entry name" value="Geranylgeranyl_reductase"/>
</dbReference>
<dbReference type="Pfam" id="PF13450">
    <property type="entry name" value="NAD_binding_8"/>
    <property type="match status" value="1"/>
</dbReference>